<evidence type="ECO:0000313" key="7">
    <source>
        <dbReference type="Proteomes" id="UP000494260"/>
    </source>
</evidence>
<evidence type="ECO:0000256" key="2">
    <source>
        <dbReference type="ARBA" id="ARBA00022908"/>
    </source>
</evidence>
<dbReference type="EMBL" id="CABVQH010000019">
    <property type="protein sequence ID" value="VWD09089.1"/>
    <property type="molecule type" value="Genomic_DNA"/>
</dbReference>
<accession>A0A6P2XMQ5</accession>
<evidence type="ECO:0000256" key="1">
    <source>
        <dbReference type="ARBA" id="ARBA00008857"/>
    </source>
</evidence>
<dbReference type="GO" id="GO:0006310">
    <property type="term" value="P:DNA recombination"/>
    <property type="evidence" value="ECO:0007669"/>
    <property type="project" value="UniProtKB-KW"/>
</dbReference>
<dbReference type="GO" id="GO:0015074">
    <property type="term" value="P:DNA integration"/>
    <property type="evidence" value="ECO:0007669"/>
    <property type="project" value="UniProtKB-KW"/>
</dbReference>
<gene>
    <name evidence="6" type="primary">xerC</name>
    <name evidence="6" type="ORF">BLA18109_05097</name>
</gene>
<keyword evidence="3" id="KW-0238">DNA-binding</keyword>
<keyword evidence="2" id="KW-0229">DNA integration</keyword>
<dbReference type="InterPro" id="IPR011010">
    <property type="entry name" value="DNA_brk_join_enz"/>
</dbReference>
<dbReference type="Gene3D" id="1.10.443.10">
    <property type="entry name" value="Intergrase catalytic core"/>
    <property type="match status" value="1"/>
</dbReference>
<evidence type="ECO:0000313" key="6">
    <source>
        <dbReference type="EMBL" id="VWD09089.1"/>
    </source>
</evidence>
<dbReference type="SUPFAM" id="SSF56349">
    <property type="entry name" value="DNA breaking-rejoining enzymes"/>
    <property type="match status" value="1"/>
</dbReference>
<comment type="similarity">
    <text evidence="1">Belongs to the 'phage' integrase family.</text>
</comment>
<dbReference type="Pfam" id="PF00589">
    <property type="entry name" value="Phage_integrase"/>
    <property type="match status" value="1"/>
</dbReference>
<dbReference type="PANTHER" id="PTHR30349">
    <property type="entry name" value="PHAGE INTEGRASE-RELATED"/>
    <property type="match status" value="1"/>
</dbReference>
<evidence type="ECO:0000259" key="5">
    <source>
        <dbReference type="PROSITE" id="PS51898"/>
    </source>
</evidence>
<dbReference type="Proteomes" id="UP000494260">
    <property type="component" value="Unassembled WGS sequence"/>
</dbReference>
<proteinExistence type="inferred from homology"/>
<dbReference type="AlphaFoldDB" id="A0A6P2XMQ5"/>
<dbReference type="InterPro" id="IPR013762">
    <property type="entry name" value="Integrase-like_cat_sf"/>
</dbReference>
<evidence type="ECO:0000256" key="3">
    <source>
        <dbReference type="ARBA" id="ARBA00023125"/>
    </source>
</evidence>
<dbReference type="CDD" id="cd00397">
    <property type="entry name" value="DNA_BRE_C"/>
    <property type="match status" value="1"/>
</dbReference>
<dbReference type="InterPro" id="IPR002104">
    <property type="entry name" value="Integrase_catalytic"/>
</dbReference>
<dbReference type="PANTHER" id="PTHR30349:SF41">
    <property type="entry name" value="INTEGRASE_RECOMBINASE PROTEIN MJ0367-RELATED"/>
    <property type="match status" value="1"/>
</dbReference>
<dbReference type="InterPro" id="IPR050090">
    <property type="entry name" value="Tyrosine_recombinase_XerCD"/>
</dbReference>
<feature type="domain" description="Tyr recombinase" evidence="5">
    <location>
        <begin position="198"/>
        <end position="419"/>
    </location>
</feature>
<sequence length="474" mass="53888">MPLDNRESMRGRPYVLASRQFSLYFALTRDGVETRPSPRIPIVLWPDGRVCFQASNYICSLVEDGVSLTGRGGTASAKASNLTALVRFCFYKNTDFISLTNAQFVEYIEELCDEKVLRYGVWENVRSDSTVVKMVRTALDFLNYLAECVYCKKNFVSKNGRIKGYRRIYSVRDKSGKPTGSVGYYWHHPSLPEPIGGKRRLPITDAHVDSLYKAVPLIKASAFLSERRYLLLRLLEETGARRIELALLTCESVYAAQKMKNPALQMWTAKKRGGYLTLRKVPVERQLVNELVNYIRRYRSVIVAKTCGQAGDTGYVLISETSGRALQANTITQEISILRVAAGILEKVGAHMFRHRFITKKFLSLIRRHKFKSVDDFQAALLDIEGLYEEIRQWTGHSSIESLRVYMHLAFRELRGIPPAREPFEAEDLSDALAAGLQKLDSISVSMSAKELREEARSLIENAVARLREFSRSR</sequence>
<organism evidence="6 7">
    <name type="scientific">Burkholderia lata (strain ATCC 17760 / DSM 23089 / LMG 22485 / NCIMB 9086 / R18194 / 383)</name>
    <dbReference type="NCBI Taxonomy" id="482957"/>
    <lineage>
        <taxon>Bacteria</taxon>
        <taxon>Pseudomonadati</taxon>
        <taxon>Pseudomonadota</taxon>
        <taxon>Betaproteobacteria</taxon>
        <taxon>Burkholderiales</taxon>
        <taxon>Burkholderiaceae</taxon>
        <taxon>Burkholderia</taxon>
        <taxon>Burkholderia cepacia complex</taxon>
    </lineage>
</organism>
<protein>
    <submittedName>
        <fullName evidence="6">Tyrosine recombinase XerC</fullName>
    </submittedName>
</protein>
<dbReference type="PROSITE" id="PS51898">
    <property type="entry name" value="TYR_RECOMBINASE"/>
    <property type="match status" value="1"/>
</dbReference>
<evidence type="ECO:0000256" key="4">
    <source>
        <dbReference type="ARBA" id="ARBA00023172"/>
    </source>
</evidence>
<keyword evidence="4" id="KW-0233">DNA recombination</keyword>
<dbReference type="GO" id="GO:0003677">
    <property type="term" value="F:DNA binding"/>
    <property type="evidence" value="ECO:0007669"/>
    <property type="project" value="UniProtKB-KW"/>
</dbReference>
<reference evidence="6 7" key="1">
    <citation type="submission" date="2019-09" db="EMBL/GenBank/DDBJ databases">
        <authorList>
            <person name="Depoorter E."/>
        </authorList>
    </citation>
    <scope>NUCLEOTIDE SEQUENCE [LARGE SCALE GENOMIC DNA]</scope>
    <source>
        <strain evidence="6">R-18109</strain>
    </source>
</reference>
<name>A0A6P2XMQ5_BURL3</name>